<dbReference type="Proteomes" id="UP000702209">
    <property type="component" value="Unassembled WGS sequence"/>
</dbReference>
<dbReference type="InterPro" id="IPR045713">
    <property type="entry name" value="DUF6069"/>
</dbReference>
<organism evidence="2 3">
    <name type="scientific">Nocardia amamiensis</name>
    <dbReference type="NCBI Taxonomy" id="404578"/>
    <lineage>
        <taxon>Bacteria</taxon>
        <taxon>Bacillati</taxon>
        <taxon>Actinomycetota</taxon>
        <taxon>Actinomycetes</taxon>
        <taxon>Mycobacteriales</taxon>
        <taxon>Nocardiaceae</taxon>
        <taxon>Nocardia</taxon>
    </lineage>
</organism>
<feature type="transmembrane region" description="Helical" evidence="1">
    <location>
        <begin position="53"/>
        <end position="70"/>
    </location>
</feature>
<sequence>MTISSTRQASPSLLRYASAIGGAVLVTALLWAASQSLGVELRVYTRNGQPAQVVGLPLALGSTLVVSLLASATRKWLDRFTDRASTVWTRLAVTVLLVSLAPMAYVQASGSAKATLALMHLAVAAVLVPLLASGSGARPGTQQHA</sequence>
<keyword evidence="3" id="KW-1185">Reference proteome</keyword>
<name>A0ABS0CYF0_9NOCA</name>
<evidence type="ECO:0000313" key="3">
    <source>
        <dbReference type="Proteomes" id="UP000702209"/>
    </source>
</evidence>
<keyword evidence="1" id="KW-0812">Transmembrane</keyword>
<dbReference type="Pfam" id="PF19545">
    <property type="entry name" value="DUF6069"/>
    <property type="match status" value="1"/>
</dbReference>
<gene>
    <name evidence="2" type="ORF">IU459_29380</name>
</gene>
<protein>
    <submittedName>
        <fullName evidence="2">Uncharacterized protein</fullName>
    </submittedName>
</protein>
<evidence type="ECO:0000313" key="2">
    <source>
        <dbReference type="EMBL" id="MBF6301621.1"/>
    </source>
</evidence>
<keyword evidence="1" id="KW-1133">Transmembrane helix</keyword>
<accession>A0ABS0CYF0</accession>
<feature type="transmembrane region" description="Helical" evidence="1">
    <location>
        <begin position="91"/>
        <end position="108"/>
    </location>
</feature>
<feature type="transmembrane region" description="Helical" evidence="1">
    <location>
        <begin position="114"/>
        <end position="132"/>
    </location>
</feature>
<keyword evidence="1" id="KW-0472">Membrane</keyword>
<dbReference type="EMBL" id="JADLQX010000029">
    <property type="protein sequence ID" value="MBF6301621.1"/>
    <property type="molecule type" value="Genomic_DNA"/>
</dbReference>
<dbReference type="RefSeq" id="WP_195132837.1">
    <property type="nucleotide sequence ID" value="NZ_JADLQX010000029.1"/>
</dbReference>
<proteinExistence type="predicted"/>
<feature type="transmembrane region" description="Helical" evidence="1">
    <location>
        <begin position="12"/>
        <end position="33"/>
    </location>
</feature>
<comment type="caution">
    <text evidence="2">The sequence shown here is derived from an EMBL/GenBank/DDBJ whole genome shotgun (WGS) entry which is preliminary data.</text>
</comment>
<reference evidence="2 3" key="1">
    <citation type="submission" date="2020-10" db="EMBL/GenBank/DDBJ databases">
        <title>Identification of Nocardia species via Next-generation sequencing and recognition of intraspecies genetic diversity.</title>
        <authorList>
            <person name="Li P."/>
            <person name="Li P."/>
            <person name="Lu B."/>
        </authorList>
    </citation>
    <scope>NUCLEOTIDE SEQUENCE [LARGE SCALE GENOMIC DNA]</scope>
    <source>
        <strain evidence="2 3">BJ06-0157</strain>
    </source>
</reference>
<evidence type="ECO:0000256" key="1">
    <source>
        <dbReference type="SAM" id="Phobius"/>
    </source>
</evidence>